<sequence length="2285" mass="271003">MFDLGHHISPIMEYLALVITLLLGVHCALGYGHYNRHPTSYGSSGAYSGSTYASSANYAASSSSSSSSLSPHVSLHGTDNSPCCILDTWAYNNFNDIRQFANRLRQEYNSMASGSTTGYSITYIPWTESIIALTGKTPGELDALCRTVSEKLIADMRKGSLSYSTVSQPNYFEWKAAKTLQPLVVFEDDFGQQQQSLDLEQHQPKGSHNFDGVKTYNYPTEIKVIDGKTYVVHKNISEAHRSSGSGTYENPYVRVIKRNRTVVTTNAMPAYTPAVVYAPGIGFNSGTMVTAPSNVYLPPPPPAVTVSRKKTIRDWVHENMEPGVVGYRPVVNVNTDWSTNANAYKPPVHIPVETSSSAEVENFGTGYAPNFSPGSTVTVRRYNKTIITNPDGSNVVRGSESHKKWVDGQLVSDTERPFGEWTVPKDEEWKREERERFFWFLTSAATTPQNLELWQRQQEERLMALAERYHTTLENIQDWHRKELERYRILLGQYQIQTSDDTAWKRSERGRLDWLIHQNSVTREELERWQRENQDKLTQLARQYRISVEDLKNWQIEELDRLYVYFNDQNNSMMPRPNSDSLVHNSEQERLEELIRQHNATIEQLHNSIKMDQQKLSELSTKYRGNVEDMEKWLKGELSRLGGIINEQRNEMTRISEWQRSERERLENIVKQHRGSIGDIDAQMDRDRSYLQTLANKYHVSIEELENWQRAELERLQQQGQAQIEIGIKEWQQREHENLKKLIAKNDLTIEEFQALIINDRKKLENLAQTYQVQVTEIEEWLKKELSSLKNEGFLQEVKKELADWQQKERARLQNIVLQNELTVQDLELKIKADQSHLNELASKYQIEVAEIEDWLKSELKRLQSQGLVKVEELQEWQKNERDLILGLVQNNKLAFDEFEHKLLGDRQRLQDLAKMYNVETHEIETWIKKEGERLQNLGLLQIQEQLNNWQKIERDRLMALVQQNNLSIKELEERIKKDQVHLYSMAHQHQVRVEEIEEWIKQEIKRLQAEGLIEMEKLKDWQTEWRGNLTNMVKERDFTVEEFHRWLLEDRARLQALAMQHNVQIEEIEQWVKNEEQRFISMGLLKPNEKLTNWQEVERRYLERITQEQYHSTEQLEQRLRQDRELLEKLARDYQIQVEEIEKWMKKELTRLRDEGQLQINNLTAWQIAERERLDSLLKQNKEWSAEEFEAVLRQDRDHMQRTAFQYHTSVEEIEKWIQSEIQRLQRQGKLNIEKLTAWQKEQQQRILTLLQQHSTITLEDFESKVQQDHAFLMNLARQYHVSVNEIEEYIKKVINDLREKGKFEIENLKAWQLVERDYIKQLINQYKNSLTTEEYEKKLLNDRIHLNQLADHYRINVKEVEEWMIRELHKLRKDSGDQLQKLAAWQVSELEKLKQLIQGNNRLNYVQFELELKKEHERLQQLSNQYSVSIQEVEQWLRQQLLNLKTTGQIQVESLTKWQENEQKRLIALCLRQQEALTNEEFERELQRDKHRLEILAREYNVSVEQIEQWMKNELQRLKNSGLVQVENLTHWQLMERKRLEDWLRQQNKAINSDELDAFIRRDKERMQRIAQDYHVTVEEIQSWVEQEGARLQLLGLVKGPRNYVWVTTRKPSTSVETSWNNRWTTTDTYINTQKPQSSEEMWKEQTRAHLQAIVRMKPLTWSEFEHYLVEERPRWEQFARQYHITVDDIETWLRESAQDLSKQGFIQGTVTVEEWHTVEQKHIEDLINEKLRKQQQWSIEELERQLKNDRDHLQRLANRYHLAIEVIEDWYREELQRLLNQRRIVSENLTDWQIAQKDRLYWLISRQAGLSLLQWEQRILNDKAALNRFCDEYHVSIEELEIWIRNELRRLQNLGLIKVVNPASGLRAWQEQERQRLRDIGAELTITEEEFVEFIANDVSFQQQLSRLYGCRREELAPFQRIVINRMNHEGLLDKTALLQEEPWQKNERDRLYTFIKDKSYTLDDLRNWQNQESFINGLASKYGITAQALKNWQITEFQRLQNLALYYQMTLNQLQDFRDKELSYLTFVMHKKLSSQQERVVWGSNEAIRMSVLQRKSGLDGEDLTKWRRKYYLLCQGRLPFTFGGGGGYEIGGGLTNRTGGPPVIISKDRGDQPPNMYEETIDVEEPGVEGHDILYPRPSAEMREHSSLRPGYENPNIPMGDSRLSTRYSKKEYHYRTPARGRSYGHQNLHNPHNSNYNDMQTHILDEDDETQQQQLEEDDDYGQQHQEEEVENFHRTVTHPVRYSPSQKQMQAPVNEGLVVQAELDSSGFLGNLKKKIFG</sequence>
<keyword evidence="1" id="KW-0175">Coiled coil</keyword>
<accession>A0A1A9V7F0</accession>
<dbReference type="Proteomes" id="UP000078200">
    <property type="component" value="Unassembled WGS sequence"/>
</dbReference>
<dbReference type="EnsemblMetazoa" id="GAUT028312-RA">
    <property type="protein sequence ID" value="GAUT028312-PA"/>
    <property type="gene ID" value="GAUT028312"/>
</dbReference>
<dbReference type="VEuPathDB" id="VectorBase:GAUT028312"/>
<dbReference type="STRING" id="7395.A0A1A9V7F0"/>
<keyword evidence="4" id="KW-1185">Reference proteome</keyword>
<reference evidence="3" key="1">
    <citation type="submission" date="2020-05" db="UniProtKB">
        <authorList>
            <consortium name="EnsemblMetazoa"/>
        </authorList>
    </citation>
    <scope>IDENTIFICATION</scope>
    <source>
        <strain evidence="3">TTRI</strain>
    </source>
</reference>
<name>A0A1A9V7F0_GLOAU</name>
<feature type="coiled-coil region" evidence="1">
    <location>
        <begin position="1735"/>
        <end position="1762"/>
    </location>
</feature>
<feature type="compositionally biased region" description="Acidic residues" evidence="2">
    <location>
        <begin position="2215"/>
        <end position="2227"/>
    </location>
</feature>
<feature type="region of interest" description="Disordered" evidence="2">
    <location>
        <begin position="2149"/>
        <end position="2173"/>
    </location>
</feature>
<organism evidence="3 4">
    <name type="scientific">Glossina austeni</name>
    <name type="common">Savannah tsetse fly</name>
    <dbReference type="NCBI Taxonomy" id="7395"/>
    <lineage>
        <taxon>Eukaryota</taxon>
        <taxon>Metazoa</taxon>
        <taxon>Ecdysozoa</taxon>
        <taxon>Arthropoda</taxon>
        <taxon>Hexapoda</taxon>
        <taxon>Insecta</taxon>
        <taxon>Pterygota</taxon>
        <taxon>Neoptera</taxon>
        <taxon>Endopterygota</taxon>
        <taxon>Diptera</taxon>
        <taxon>Brachycera</taxon>
        <taxon>Muscomorpha</taxon>
        <taxon>Hippoboscoidea</taxon>
        <taxon>Glossinidae</taxon>
        <taxon>Glossina</taxon>
    </lineage>
</organism>
<feature type="coiled-coil region" evidence="1">
    <location>
        <begin position="1114"/>
        <end position="1148"/>
    </location>
</feature>
<evidence type="ECO:0000313" key="4">
    <source>
        <dbReference type="Proteomes" id="UP000078200"/>
    </source>
</evidence>
<proteinExistence type="predicted"/>
<feature type="coiled-coil region" evidence="1">
    <location>
        <begin position="584"/>
        <end position="622"/>
    </location>
</feature>
<feature type="coiled-coil region" evidence="1">
    <location>
        <begin position="1407"/>
        <end position="1441"/>
    </location>
</feature>
<protein>
    <submittedName>
        <fullName evidence="3">Uncharacterized protein</fullName>
    </submittedName>
</protein>
<feature type="region of interest" description="Disordered" evidence="2">
    <location>
        <begin position="2215"/>
        <end position="2235"/>
    </location>
</feature>
<evidence type="ECO:0000256" key="1">
    <source>
        <dbReference type="SAM" id="Coils"/>
    </source>
</evidence>
<evidence type="ECO:0000313" key="3">
    <source>
        <dbReference type="EnsemblMetazoa" id="GAUT028312-PA"/>
    </source>
</evidence>
<evidence type="ECO:0000256" key="2">
    <source>
        <dbReference type="SAM" id="MobiDB-lite"/>
    </source>
</evidence>